<dbReference type="SUPFAM" id="SSF54197">
    <property type="entry name" value="HIT-like"/>
    <property type="match status" value="1"/>
</dbReference>
<comment type="subcellular location">
    <subcellularLocation>
        <location evidence="3">Nucleus</location>
    </subcellularLocation>
</comment>
<evidence type="ECO:0000256" key="2">
    <source>
        <dbReference type="ARBA" id="ARBA00001974"/>
    </source>
</evidence>
<name>A0A0D6LMX1_9BILA</name>
<protein>
    <recommendedName>
        <fullName evidence="6">m7GpppX diphosphatase</fullName>
        <ecNumber evidence="5">3.6.1.59</ecNumber>
    </recommendedName>
    <alternativeName>
        <fullName evidence="14">Decapping scavenger enzyme</fullName>
    </alternativeName>
    <alternativeName>
        <fullName evidence="13">Scavenger mRNA-decapping enzyme DcpS</fullName>
    </alternativeName>
</protein>
<dbReference type="InterPro" id="IPR036265">
    <property type="entry name" value="HIT-like_sf"/>
</dbReference>
<comment type="similarity">
    <text evidence="4">Belongs to the HIT family.</text>
</comment>
<dbReference type="GO" id="GO:0140932">
    <property type="term" value="F:5'-(N(7)-methyl 5'-triphosphoguanosine)-[mRNA] diphosphatase activity"/>
    <property type="evidence" value="ECO:0007669"/>
    <property type="project" value="UniProtKB-EC"/>
</dbReference>
<keyword evidence="7" id="KW-0285">Flavoprotein</keyword>
<evidence type="ECO:0000256" key="10">
    <source>
        <dbReference type="ARBA" id="ARBA00022857"/>
    </source>
</evidence>
<accession>A0A0D6LMX1</accession>
<evidence type="ECO:0000256" key="17">
    <source>
        <dbReference type="ARBA" id="ARBA00056955"/>
    </source>
</evidence>
<dbReference type="SUPFAM" id="SSF52343">
    <property type="entry name" value="Ferredoxin reductase-like, C-terminal NADP-linked domain"/>
    <property type="match status" value="1"/>
</dbReference>
<dbReference type="InterPro" id="IPR039261">
    <property type="entry name" value="FNR_nucleotide-bd"/>
</dbReference>
<dbReference type="Pfam" id="PF00175">
    <property type="entry name" value="NAD_binding_1"/>
    <property type="match status" value="1"/>
</dbReference>
<evidence type="ECO:0000256" key="13">
    <source>
        <dbReference type="ARBA" id="ARBA00029885"/>
    </source>
</evidence>
<dbReference type="Gene3D" id="3.30.200.40">
    <property type="entry name" value="Scavenger mRNA decapping enzyme, N-terminal domain"/>
    <property type="match status" value="1"/>
</dbReference>
<keyword evidence="20" id="KW-1185">Reference proteome</keyword>
<evidence type="ECO:0000256" key="15">
    <source>
        <dbReference type="ARBA" id="ARBA00048222"/>
    </source>
</evidence>
<dbReference type="EC" id="3.6.1.59" evidence="5"/>
<dbReference type="SUPFAM" id="SSF102860">
    <property type="entry name" value="mRNA decapping enzyme DcpS N-terminal domain"/>
    <property type="match status" value="1"/>
</dbReference>
<feature type="domain" description="Flavodoxin-like" evidence="18">
    <location>
        <begin position="354"/>
        <end position="504"/>
    </location>
</feature>
<dbReference type="GO" id="GO:0000290">
    <property type="term" value="P:deadenylation-dependent decapping of nuclear-transcribed mRNA"/>
    <property type="evidence" value="ECO:0007669"/>
    <property type="project" value="InterPro"/>
</dbReference>
<evidence type="ECO:0000256" key="4">
    <source>
        <dbReference type="ARBA" id="ARBA00010208"/>
    </source>
</evidence>
<evidence type="ECO:0000313" key="19">
    <source>
        <dbReference type="EMBL" id="EPB73214.1"/>
    </source>
</evidence>
<dbReference type="FunFam" id="3.30.200.40:FF:000003">
    <property type="entry name" value="m7GpppX diphosphatase"/>
    <property type="match status" value="1"/>
</dbReference>
<dbReference type="Pfam" id="PF00667">
    <property type="entry name" value="FAD_binding_1"/>
    <property type="match status" value="1"/>
</dbReference>
<dbReference type="InterPro" id="IPR008594">
    <property type="entry name" value="DcpS/DCS2"/>
</dbReference>
<evidence type="ECO:0000256" key="3">
    <source>
        <dbReference type="ARBA" id="ARBA00004123"/>
    </source>
</evidence>
<dbReference type="GO" id="GO:0016491">
    <property type="term" value="F:oxidoreductase activity"/>
    <property type="evidence" value="ECO:0007669"/>
    <property type="project" value="UniProtKB-KW"/>
</dbReference>
<dbReference type="PANTHER" id="PTHR12978:SF0">
    <property type="entry name" value="M7GPPPX DIPHOSPHATASE"/>
    <property type="match status" value="1"/>
</dbReference>
<evidence type="ECO:0000256" key="7">
    <source>
        <dbReference type="ARBA" id="ARBA00022630"/>
    </source>
</evidence>
<dbReference type="InterPro" id="IPR023173">
    <property type="entry name" value="NADPH_Cyt_P450_Rdtase_alpha"/>
</dbReference>
<keyword evidence="8" id="KW-0378">Hydrolase</keyword>
<comment type="catalytic activity">
    <reaction evidence="15">
        <text>a 5'-end (N(7)-methyl 5'-triphosphoguanosine)-ribonucleoside in mRNA + H2O = N(7)-methyl-GMP + a 5'-end diphospho-ribonucleoside in mRNA + 2 H(+)</text>
        <dbReference type="Rhea" id="RHEA:65388"/>
        <dbReference type="Rhea" id="RHEA-COMP:17165"/>
        <dbReference type="Rhea" id="RHEA-COMP:17167"/>
        <dbReference type="ChEBI" id="CHEBI:15377"/>
        <dbReference type="ChEBI" id="CHEBI:15378"/>
        <dbReference type="ChEBI" id="CHEBI:58285"/>
        <dbReference type="ChEBI" id="CHEBI:156461"/>
        <dbReference type="ChEBI" id="CHEBI:167616"/>
        <dbReference type="EC" id="3.6.1.59"/>
    </reaction>
</comment>
<evidence type="ECO:0000259" key="18">
    <source>
        <dbReference type="PROSITE" id="PS50902"/>
    </source>
</evidence>
<keyword evidence="9" id="KW-0274">FAD</keyword>
<comment type="catalytic activity">
    <reaction evidence="16">
        <text>a 5'-end (N(2),N(2),N(7)-trimethyl 5'-triphosphoguanosine)-ribonucleoside in mRNA + H2O = (N(2),N(2),N(7))-trimethyl-GMP + a 5'-end diphospho-ribonucleoside in mRNA + 2 H(+)</text>
        <dbReference type="Rhea" id="RHEA:65384"/>
        <dbReference type="Rhea" id="RHEA-COMP:17165"/>
        <dbReference type="Rhea" id="RHEA-COMP:17171"/>
        <dbReference type="ChEBI" id="CHEBI:15377"/>
        <dbReference type="ChEBI" id="CHEBI:15378"/>
        <dbReference type="ChEBI" id="CHEBI:74434"/>
        <dbReference type="ChEBI" id="CHEBI:167616"/>
        <dbReference type="ChEBI" id="CHEBI:167623"/>
        <dbReference type="EC" id="3.6.1.59"/>
    </reaction>
</comment>
<dbReference type="GO" id="GO:0000932">
    <property type="term" value="C:P-body"/>
    <property type="evidence" value="ECO:0007669"/>
    <property type="project" value="TreeGrafter"/>
</dbReference>
<dbReference type="Gene3D" id="3.30.428.10">
    <property type="entry name" value="HIT-like"/>
    <property type="match status" value="1"/>
</dbReference>
<dbReference type="Pfam" id="PF00258">
    <property type="entry name" value="Flavodoxin_1"/>
    <property type="match status" value="1"/>
</dbReference>
<evidence type="ECO:0000256" key="1">
    <source>
        <dbReference type="ARBA" id="ARBA00001917"/>
    </source>
</evidence>
<dbReference type="SUPFAM" id="SSF63380">
    <property type="entry name" value="Riboflavin synthase domain-like"/>
    <property type="match status" value="1"/>
</dbReference>
<evidence type="ECO:0000256" key="14">
    <source>
        <dbReference type="ARBA" id="ARBA00030609"/>
    </source>
</evidence>
<keyword evidence="10" id="KW-0521">NADP</keyword>
<dbReference type="SUPFAM" id="SSF52218">
    <property type="entry name" value="Flavoproteins"/>
    <property type="match status" value="1"/>
</dbReference>
<sequence length="827" mass="94243">MNILGDYERAPNNFLVKENTHGAFVMKVDGESGGVAVEQPPAPAEPAQAADQTAQEWLRAASFKEILGSDASHKSLFVLVEHSNGEKGVLLLNKSPFSEQAEDITAIVKSAELTEILKNDIFGNYDIIIPSNLNVVKSQLIYPANEKVIAKYRQEEKFVIRETAEDYRTITVEYIEKYQMDLKWVYNVLSKNKEAERIIYEDPDPHNGFILAPDIKWDGVALENLYVLAMIHRRGVRSIRDLTANDLPMLENIRDRSLSTIREKYGVRPDQIRAYFHYQPSFFHLHVHFVSLKYDAPASTTLSAVLLDDVINNLQLVPDYYQKATLTFTRKASDKLLEMFREADRSNLTEMRSLLILYGSETGTAEDVAEGLWREARLLDVPARLYGVDDYDIENLPSESAVVFVVATTGQAKKVFRRLLQLGGNRLLDVGLADDQHEIGIDGAIIPWKKDFWENLRATALFENAKEEIDPTIMLPPKYKLIYEISADNGSSPDQSQQWHEVAVISNDRVTSEDHFQYTDDLLDRPFRLRPSDEFIKPPPRWLIGERTTLRTCFTRLFDLEMIPRKSFFQILASISTNATEKERLLDFINPENLDEFLDYTTRCRRTTAEVLRDFPETSANIPPERLFDLFVTIRPRAFSIASAPSLEHIEILVAKVFVRIRAGTFKFPRENKPVICIGPGTGVAPFRSYLTWRNRSNDPANSILFFGCRGKNKDFYFEKEWDNLATTHVYTAFSRDTEQKVYVQHLILKHADEVWEILGEQDGMAFIAGSSGNMPKEVGAAIDEIAVKHGWTEGSFLAKLETTGRMQYETACGMKRIFLIKDTVAG</sequence>
<dbReference type="GO" id="GO:0010181">
    <property type="term" value="F:FMN binding"/>
    <property type="evidence" value="ECO:0007669"/>
    <property type="project" value="InterPro"/>
</dbReference>
<dbReference type="Gene3D" id="1.20.990.10">
    <property type="entry name" value="NADPH-cytochrome p450 Reductase, Chain A, domain 3"/>
    <property type="match status" value="1"/>
</dbReference>
<dbReference type="Gene3D" id="2.40.30.10">
    <property type="entry name" value="Translation factors"/>
    <property type="match status" value="1"/>
</dbReference>
<dbReference type="Gene3D" id="3.40.50.80">
    <property type="entry name" value="Nucleotide-binding domain of ferredoxin-NADP reductase (FNR) module"/>
    <property type="match status" value="1"/>
</dbReference>
<evidence type="ECO:0000256" key="8">
    <source>
        <dbReference type="ARBA" id="ARBA00022801"/>
    </source>
</evidence>
<dbReference type="Gene3D" id="3.40.50.360">
    <property type="match status" value="2"/>
</dbReference>
<dbReference type="FunFam" id="3.30.428.10:FF:000006">
    <property type="entry name" value="m7GpppX diphosphatase"/>
    <property type="match status" value="1"/>
</dbReference>
<dbReference type="InterPro" id="IPR029039">
    <property type="entry name" value="Flavoprotein-like_sf"/>
</dbReference>
<dbReference type="InterPro" id="IPR008254">
    <property type="entry name" value="Flavodoxin/NO_synth"/>
</dbReference>
<gene>
    <name evidence="19" type="ORF">ANCCEY_07721</name>
</gene>
<dbReference type="PROSITE" id="PS50902">
    <property type="entry name" value="FLAVODOXIN_LIKE"/>
    <property type="match status" value="1"/>
</dbReference>
<dbReference type="InterPro" id="IPR011145">
    <property type="entry name" value="Scavenger_mRNA_decap_enz_N"/>
</dbReference>
<dbReference type="Proteomes" id="UP000054495">
    <property type="component" value="Unassembled WGS sequence"/>
</dbReference>
<dbReference type="Pfam" id="PF11969">
    <property type="entry name" value="DcpS_C"/>
    <property type="match status" value="1"/>
</dbReference>
<dbReference type="InterPro" id="IPR017938">
    <property type="entry name" value="Riboflavin_synthase-like_b-brl"/>
</dbReference>
<comment type="cofactor">
    <cofactor evidence="2">
        <name>FAD</name>
        <dbReference type="ChEBI" id="CHEBI:57692"/>
    </cofactor>
</comment>
<reference evidence="19 20" key="1">
    <citation type="submission" date="2013-05" db="EMBL/GenBank/DDBJ databases">
        <title>Draft genome of the parasitic nematode Anyclostoma ceylanicum.</title>
        <authorList>
            <person name="Mitreva M."/>
        </authorList>
    </citation>
    <scope>NUCLEOTIDE SEQUENCE [LARGE SCALE GENOMIC DNA]</scope>
</reference>
<evidence type="ECO:0000256" key="11">
    <source>
        <dbReference type="ARBA" id="ARBA00023002"/>
    </source>
</evidence>
<comment type="function">
    <text evidence="17">Decapping scavenger enzyme that catalyzes the cleavage of a residual cap structure following the degradation of mRNAs of the 3'-&gt;5' exosome-mediated mRNA decay pathway. Hydrolyzes cap analog structures like 7-methylguanosine nucleoside triphosphate (m7GpppG) and tri-methyl guanosine nucleoside triphosphate (m3(2,2,7)GpppG) with up to 2 nucleotide substrates (small capped oligoribonucleotides) and specifically releases 5'-phosphorylated RNA fragments and 7-methylguanosine monophosphate (m7GMP). Does not hydrolyze unmethylated cap analog (GpppG) and shows no decapping activity on intact m7GpppG-capped mRNA molecules. Does not hydrolyze 7-methylguanosine diphosphate (m7GDP) and tri-methylguanosine diphosphate (m3(2,2,7)GDP) to m(7)GMP and m3(2,2,7)GMP, respectively. May also play a role in the 5'-&gt;3 mRNA decay pathway; m7GDP, the downstream product released by the 5'-&gt;3' mRNA mediated decapping activity, may be also converted by dcs-1 to m7GMP. Binds to m7GpppG and strongly to m7GDP.</text>
</comment>
<evidence type="ECO:0000256" key="12">
    <source>
        <dbReference type="ARBA" id="ARBA00023242"/>
    </source>
</evidence>
<dbReference type="InterPro" id="IPR003097">
    <property type="entry name" value="CysJ-like_FAD-binding"/>
</dbReference>
<keyword evidence="12" id="KW-0539">Nucleus</keyword>
<evidence type="ECO:0000256" key="16">
    <source>
        <dbReference type="ARBA" id="ARBA00050148"/>
    </source>
</evidence>
<evidence type="ECO:0000256" key="9">
    <source>
        <dbReference type="ARBA" id="ARBA00022827"/>
    </source>
</evidence>
<dbReference type="AlphaFoldDB" id="A0A0D6LMX1"/>
<dbReference type="GO" id="GO:0005634">
    <property type="term" value="C:nucleus"/>
    <property type="evidence" value="ECO:0007669"/>
    <property type="project" value="UniProtKB-SubCell"/>
</dbReference>
<evidence type="ECO:0000313" key="20">
    <source>
        <dbReference type="Proteomes" id="UP000054495"/>
    </source>
</evidence>
<keyword evidence="11" id="KW-0560">Oxidoreductase</keyword>
<dbReference type="PANTHER" id="PTHR12978">
    <property type="entry name" value="HISTIDINE TRIAD HIT PROTEIN MEMBER"/>
    <property type="match status" value="1"/>
</dbReference>
<organism evidence="19 20">
    <name type="scientific">Ancylostoma ceylanicum</name>
    <dbReference type="NCBI Taxonomy" id="53326"/>
    <lineage>
        <taxon>Eukaryota</taxon>
        <taxon>Metazoa</taxon>
        <taxon>Ecdysozoa</taxon>
        <taxon>Nematoda</taxon>
        <taxon>Chromadorea</taxon>
        <taxon>Rhabditida</taxon>
        <taxon>Rhabditina</taxon>
        <taxon>Rhabditomorpha</taxon>
        <taxon>Strongyloidea</taxon>
        <taxon>Ancylostomatidae</taxon>
        <taxon>Ancylostomatinae</taxon>
        <taxon>Ancylostoma</taxon>
    </lineage>
</organism>
<dbReference type="InterPro" id="IPR001433">
    <property type="entry name" value="OxRdtase_FAD/NAD-bd"/>
</dbReference>
<evidence type="ECO:0000256" key="5">
    <source>
        <dbReference type="ARBA" id="ARBA00012520"/>
    </source>
</evidence>
<proteinExistence type="inferred from homology"/>
<comment type="cofactor">
    <cofactor evidence="1">
        <name>FMN</name>
        <dbReference type="ChEBI" id="CHEBI:58210"/>
    </cofactor>
</comment>
<dbReference type="GO" id="GO:0000340">
    <property type="term" value="F:RNA 7-methylguanosine cap binding"/>
    <property type="evidence" value="ECO:0007669"/>
    <property type="project" value="TreeGrafter"/>
</dbReference>
<evidence type="ECO:0000256" key="6">
    <source>
        <dbReference type="ARBA" id="ARBA00015636"/>
    </source>
</evidence>
<dbReference type="FunFam" id="3.40.50.80:FF:000032">
    <property type="entry name" value="NADPH-dependent diflavin oxidoreductase 1"/>
    <property type="match status" value="1"/>
</dbReference>
<dbReference type="EMBL" id="KE125001">
    <property type="protein sequence ID" value="EPB73214.1"/>
    <property type="molecule type" value="Genomic_DNA"/>
</dbReference>
<dbReference type="Pfam" id="PF05652">
    <property type="entry name" value="DcpS"/>
    <property type="match status" value="1"/>
</dbReference>